<dbReference type="Pfam" id="PF08421">
    <property type="entry name" value="Methyltransf_13"/>
    <property type="match status" value="1"/>
</dbReference>
<organism evidence="3 4">
    <name type="scientific">Candidatus Taylorbacteria bacterium CG11_big_fil_rev_8_21_14_0_20_46_11</name>
    <dbReference type="NCBI Taxonomy" id="1975025"/>
    <lineage>
        <taxon>Bacteria</taxon>
        <taxon>Candidatus Tayloriibacteriota</taxon>
    </lineage>
</organism>
<comment type="caution">
    <text evidence="3">The sequence shown here is derived from an EMBL/GenBank/DDBJ whole genome shotgun (WGS) entry which is preliminary data.</text>
</comment>
<dbReference type="Proteomes" id="UP000229342">
    <property type="component" value="Unassembled WGS sequence"/>
</dbReference>
<dbReference type="InterPro" id="IPR029063">
    <property type="entry name" value="SAM-dependent_MTases_sf"/>
</dbReference>
<dbReference type="SUPFAM" id="SSF53335">
    <property type="entry name" value="S-adenosyl-L-methionine-dependent methyltransferases"/>
    <property type="match status" value="1"/>
</dbReference>
<dbReference type="AlphaFoldDB" id="A0A2H0KCQ8"/>
<dbReference type="Gene3D" id="6.20.50.110">
    <property type="entry name" value="Methyltransferase, zinc-binding domain"/>
    <property type="match status" value="1"/>
</dbReference>
<evidence type="ECO:0000259" key="1">
    <source>
        <dbReference type="Pfam" id="PF08421"/>
    </source>
</evidence>
<dbReference type="PANTHER" id="PTHR43861:SF5">
    <property type="entry name" value="BLL5978 PROTEIN"/>
    <property type="match status" value="1"/>
</dbReference>
<keyword evidence="3" id="KW-0489">Methyltransferase</keyword>
<dbReference type="Gene3D" id="3.40.50.150">
    <property type="entry name" value="Vaccinia Virus protein VP39"/>
    <property type="match status" value="1"/>
</dbReference>
<gene>
    <name evidence="3" type="ORF">COV91_00980</name>
</gene>
<evidence type="ECO:0000259" key="2">
    <source>
        <dbReference type="Pfam" id="PF08484"/>
    </source>
</evidence>
<dbReference type="InterPro" id="IPR038576">
    <property type="entry name" value="Methyltransf_Zn-bd_dom_put_sf"/>
</dbReference>
<proteinExistence type="predicted"/>
<accession>A0A2H0KCQ8</accession>
<name>A0A2H0KCQ8_9BACT</name>
<dbReference type="InterPro" id="IPR013691">
    <property type="entry name" value="MeTrfase_14"/>
</dbReference>
<sequence>MKKNNPQLEKKRSIRVNHDAPVGKLDRCQITGSKNLFEVIDLGHQPPCDSLLSADMLDQPETHYPLRLNHCPDSGLAQLDYVVDGSVIYYPEYPYRSGISKPLEVYQRAFADGVVKKLGTPKNSLAVDIGSNDGTLLTGFKRVGMKTLGVEPTNIAKIARKENRIETIQSFFTEALAKEIVKDYGHAKIATMTNVFAHMAPLGEVMRGLSALLDKDGVFITESQYLLDVLEKNQFDGIYHEHIRTYSFKSLVALFPYYGMEVFDVERGDRYGGNIRAYAARKGTRNISKNVGELLAHEDKVGLHKPETWIKWKKRVEKNRLQCMDFLYDAKKKGKRLVGNSCPGRSATLLNYYGIDTTLMPYVAELPNGLKVGKFLPGKHIPVVSNEILFKEQPDYIVLLAWHYSDYMIADLRKRGIKGKFIVPLPEFKIIDQ</sequence>
<dbReference type="Pfam" id="PF08484">
    <property type="entry name" value="Methyltransf_14"/>
    <property type="match status" value="1"/>
</dbReference>
<dbReference type="Pfam" id="PF13489">
    <property type="entry name" value="Methyltransf_23"/>
    <property type="match status" value="1"/>
</dbReference>
<dbReference type="PANTHER" id="PTHR43861">
    <property type="entry name" value="TRANS-ACONITATE 2-METHYLTRANSFERASE-RELATED"/>
    <property type="match status" value="1"/>
</dbReference>
<evidence type="ECO:0000313" key="3">
    <source>
        <dbReference type="EMBL" id="PIQ69048.1"/>
    </source>
</evidence>
<reference evidence="3 4" key="1">
    <citation type="submission" date="2017-09" db="EMBL/GenBank/DDBJ databases">
        <title>Depth-based differentiation of microbial function through sediment-hosted aquifers and enrichment of novel symbionts in the deep terrestrial subsurface.</title>
        <authorList>
            <person name="Probst A.J."/>
            <person name="Ladd B."/>
            <person name="Jarett J.K."/>
            <person name="Geller-Mcgrath D.E."/>
            <person name="Sieber C.M."/>
            <person name="Emerson J.B."/>
            <person name="Anantharaman K."/>
            <person name="Thomas B.C."/>
            <person name="Malmstrom R."/>
            <person name="Stieglmeier M."/>
            <person name="Klingl A."/>
            <person name="Woyke T."/>
            <person name="Ryan C.M."/>
            <person name="Banfield J.F."/>
        </authorList>
    </citation>
    <scope>NUCLEOTIDE SEQUENCE [LARGE SCALE GENOMIC DNA]</scope>
    <source>
        <strain evidence="3">CG11_big_fil_rev_8_21_14_0_20_46_11</strain>
    </source>
</reference>
<dbReference type="Gene3D" id="6.10.250.3100">
    <property type="match status" value="1"/>
</dbReference>
<dbReference type="Gene3D" id="3.40.50.720">
    <property type="entry name" value="NAD(P)-binding Rossmann-like Domain"/>
    <property type="match status" value="1"/>
</dbReference>
<protein>
    <submittedName>
        <fullName evidence="3">Methyltransferase</fullName>
    </submittedName>
</protein>
<dbReference type="GO" id="GO:0032259">
    <property type="term" value="P:methylation"/>
    <property type="evidence" value="ECO:0007669"/>
    <property type="project" value="UniProtKB-KW"/>
</dbReference>
<feature type="domain" description="Methyltransferase putative zinc binding" evidence="1">
    <location>
        <begin position="28"/>
        <end position="89"/>
    </location>
</feature>
<keyword evidence="3" id="KW-0808">Transferase</keyword>
<evidence type="ECO:0000313" key="4">
    <source>
        <dbReference type="Proteomes" id="UP000229342"/>
    </source>
</evidence>
<dbReference type="EMBL" id="PCVG01000014">
    <property type="protein sequence ID" value="PIQ69048.1"/>
    <property type="molecule type" value="Genomic_DNA"/>
</dbReference>
<dbReference type="GO" id="GO:0008168">
    <property type="term" value="F:methyltransferase activity"/>
    <property type="evidence" value="ECO:0007669"/>
    <property type="project" value="UniProtKB-KW"/>
</dbReference>
<dbReference type="InterPro" id="IPR013630">
    <property type="entry name" value="Methyltransf_Zn-bd_dom_put"/>
</dbReference>
<feature type="domain" description="C-methyltransferase" evidence="2">
    <location>
        <begin position="271"/>
        <end position="426"/>
    </location>
</feature>